<proteinExistence type="predicted"/>
<dbReference type="EMBL" id="PJMY01000003">
    <property type="protein sequence ID" value="PKV96697.1"/>
    <property type="molecule type" value="Genomic_DNA"/>
</dbReference>
<dbReference type="Gene3D" id="3.10.450.50">
    <property type="match status" value="1"/>
</dbReference>
<dbReference type="Pfam" id="PF13577">
    <property type="entry name" value="SnoaL_4"/>
    <property type="match status" value="1"/>
</dbReference>
<feature type="domain" description="SnoaL-like" evidence="1">
    <location>
        <begin position="4"/>
        <end position="120"/>
    </location>
</feature>
<dbReference type="OrthoDB" id="1492465at2"/>
<protein>
    <submittedName>
        <fullName evidence="2">SnoaL-like protein</fullName>
    </submittedName>
</protein>
<dbReference type="Proteomes" id="UP000233750">
    <property type="component" value="Unassembled WGS sequence"/>
</dbReference>
<accession>A0A2N3WS35</accession>
<comment type="caution">
    <text evidence="2">The sequence shown here is derived from an EMBL/GenBank/DDBJ whole genome shotgun (WGS) entry which is preliminary data.</text>
</comment>
<dbReference type="SUPFAM" id="SSF54427">
    <property type="entry name" value="NTF2-like"/>
    <property type="match status" value="1"/>
</dbReference>
<organism evidence="2 3">
    <name type="scientific">Amycolatopsis echigonensis</name>
    <dbReference type="NCBI Taxonomy" id="2576905"/>
    <lineage>
        <taxon>Bacteria</taxon>
        <taxon>Bacillati</taxon>
        <taxon>Actinomycetota</taxon>
        <taxon>Actinomycetes</taxon>
        <taxon>Pseudonocardiales</taxon>
        <taxon>Pseudonocardiaceae</taxon>
        <taxon>Amycolatopsis</taxon>
    </lineage>
</organism>
<keyword evidence="3" id="KW-1185">Reference proteome</keyword>
<evidence type="ECO:0000313" key="2">
    <source>
        <dbReference type="EMBL" id="PKV96697.1"/>
    </source>
</evidence>
<dbReference type="InterPro" id="IPR032710">
    <property type="entry name" value="NTF2-like_dom_sf"/>
</dbReference>
<sequence>MSTTEIAELILRERQGRDRGWWDRMRACYAPDAIVRLSWFRGSGEEFVARSREMTGHGDVARHRLGPPVVDVDGPRAVAEVPAAIEVRTELGGVEVDLTSYTRLLYRAEHRSGRWLITSLDPVYERDVLAPVVPGTPVPLGSLEGLRPSYRFLAQVLGTRGYPIADDLYGDDRPGEVADLYTTLYAWLSRKDS</sequence>
<dbReference type="InterPro" id="IPR037401">
    <property type="entry name" value="SnoaL-like"/>
</dbReference>
<evidence type="ECO:0000259" key="1">
    <source>
        <dbReference type="Pfam" id="PF13577"/>
    </source>
</evidence>
<gene>
    <name evidence="2" type="ORF">ATK30_7657</name>
</gene>
<name>A0A2N3WS35_9PSEU</name>
<reference evidence="2 3" key="1">
    <citation type="submission" date="2017-12" db="EMBL/GenBank/DDBJ databases">
        <title>Sequencing the genomes of 1000 Actinobacteria strains.</title>
        <authorList>
            <person name="Klenk H.-P."/>
        </authorList>
    </citation>
    <scope>NUCLEOTIDE SEQUENCE [LARGE SCALE GENOMIC DNA]</scope>
    <source>
        <strain evidence="2 3">DSM 45165</strain>
    </source>
</reference>
<evidence type="ECO:0000313" key="3">
    <source>
        <dbReference type="Proteomes" id="UP000233750"/>
    </source>
</evidence>
<dbReference type="RefSeq" id="WP_101439518.1">
    <property type="nucleotide sequence ID" value="NZ_PJMY01000003.1"/>
</dbReference>
<dbReference type="AlphaFoldDB" id="A0A2N3WS35"/>